<proteinExistence type="predicted"/>
<dbReference type="InterPro" id="IPR011990">
    <property type="entry name" value="TPR-like_helical_dom_sf"/>
</dbReference>
<dbReference type="RefSeq" id="WP_215785921.1">
    <property type="nucleotide sequence ID" value="NZ_JAHKKG010000003.1"/>
</dbReference>
<dbReference type="SUPFAM" id="SSF48452">
    <property type="entry name" value="TPR-like"/>
    <property type="match status" value="2"/>
</dbReference>
<dbReference type="EMBL" id="JAHKKG010000003">
    <property type="protein sequence ID" value="MBU2663872.1"/>
    <property type="molecule type" value="Genomic_DNA"/>
</dbReference>
<dbReference type="Proteomes" id="UP001519654">
    <property type="component" value="Unassembled WGS sequence"/>
</dbReference>
<protein>
    <submittedName>
        <fullName evidence="1">Tetratricopeptide repeat protein</fullName>
    </submittedName>
</protein>
<name>A0ABS5YKB3_9ACTN</name>
<dbReference type="Pfam" id="PF14559">
    <property type="entry name" value="TPR_19"/>
    <property type="match status" value="2"/>
</dbReference>
<keyword evidence="2" id="KW-1185">Reference proteome</keyword>
<gene>
    <name evidence="1" type="ORF">KOI35_10265</name>
</gene>
<evidence type="ECO:0000313" key="2">
    <source>
        <dbReference type="Proteomes" id="UP001519654"/>
    </source>
</evidence>
<comment type="caution">
    <text evidence="1">The sequence shown here is derived from an EMBL/GenBank/DDBJ whole genome shotgun (WGS) entry which is preliminary data.</text>
</comment>
<reference evidence="1 2" key="1">
    <citation type="submission" date="2021-06" db="EMBL/GenBank/DDBJ databases">
        <title>Actinoplanes lichenicola sp. nov., and Actinoplanes ovalisporus sp. nov., isolated from lichen in Thailand.</title>
        <authorList>
            <person name="Saeng-In P."/>
            <person name="Kanchanasin P."/>
            <person name="Yuki M."/>
            <person name="Kudo T."/>
            <person name="Ohkuma M."/>
            <person name="Phongsopitanun W."/>
            <person name="Tanasupawat S."/>
        </authorList>
    </citation>
    <scope>NUCLEOTIDE SEQUENCE [LARGE SCALE GENOMIC DNA]</scope>
    <source>
        <strain evidence="1 2">NBRC 110975</strain>
    </source>
</reference>
<dbReference type="Gene3D" id="1.25.40.10">
    <property type="entry name" value="Tetratricopeptide repeat domain"/>
    <property type="match status" value="1"/>
</dbReference>
<evidence type="ECO:0000313" key="1">
    <source>
        <dbReference type="EMBL" id="MBU2663872.1"/>
    </source>
</evidence>
<accession>A0ABS5YKB3</accession>
<sequence length="310" mass="33831">MRRYTHGRIALSNLDASIRTARTGLADLLFLRADVRGRIADTRRALALLDDTGDFAPMARARAAGRLHRFDSAHRFLDRAPTGDIGVTDERAALWQAQGRFDDALRLRQEAVAERPGLPTWGGLAVLLVELGRPGEARDAMRSALAADRGTSPFAAAQLLFGWAAAALGEGDLETAAAGFRAVLELIPGHVPAQGHLAEVHLERGATVKARILLTPLLDISDDPEYPATLATVLEREQADRTVVEPLVERARSGYERLLADWPEAYADHAAHFYLTAGRDPERARELAALNLANRDTPRARRLMHRAGLS</sequence>
<organism evidence="1 2">
    <name type="scientific">Paractinoplanes bogorensis</name>
    <dbReference type="NCBI Taxonomy" id="1610840"/>
    <lineage>
        <taxon>Bacteria</taxon>
        <taxon>Bacillati</taxon>
        <taxon>Actinomycetota</taxon>
        <taxon>Actinomycetes</taxon>
        <taxon>Micromonosporales</taxon>
        <taxon>Micromonosporaceae</taxon>
        <taxon>Paractinoplanes</taxon>
    </lineage>
</organism>